<evidence type="ECO:0000256" key="7">
    <source>
        <dbReference type="ARBA" id="ARBA00023136"/>
    </source>
</evidence>
<dbReference type="AlphaFoldDB" id="H9UG83"/>
<dbReference type="SUPFAM" id="SSF158791">
    <property type="entry name" value="MgtE N-terminal domain-like"/>
    <property type="match status" value="1"/>
</dbReference>
<evidence type="ECO:0000256" key="8">
    <source>
        <dbReference type="PROSITE-ProRule" id="PRU00703"/>
    </source>
</evidence>
<dbReference type="EMBL" id="CP003282">
    <property type="protein sequence ID" value="AFG36526.1"/>
    <property type="molecule type" value="Genomic_DNA"/>
</dbReference>
<dbReference type="SUPFAM" id="SSF161093">
    <property type="entry name" value="MgtE membrane domain-like"/>
    <property type="match status" value="1"/>
</dbReference>
<dbReference type="STRING" id="889378.Spiaf_0421"/>
<feature type="transmembrane region" description="Helical" evidence="9">
    <location>
        <begin position="401"/>
        <end position="424"/>
    </location>
</feature>
<feature type="transmembrane region" description="Helical" evidence="9">
    <location>
        <begin position="323"/>
        <end position="354"/>
    </location>
</feature>
<evidence type="ECO:0000313" key="12">
    <source>
        <dbReference type="Proteomes" id="UP000007383"/>
    </source>
</evidence>
<dbReference type="InterPro" id="IPR036739">
    <property type="entry name" value="SLC41_membr_dom_sf"/>
</dbReference>
<evidence type="ECO:0000256" key="5">
    <source>
        <dbReference type="ARBA" id="ARBA00022842"/>
    </source>
</evidence>
<dbReference type="PROSITE" id="PS51371">
    <property type="entry name" value="CBS"/>
    <property type="match status" value="1"/>
</dbReference>
<dbReference type="PANTHER" id="PTHR43773">
    <property type="entry name" value="MAGNESIUM TRANSPORTER MGTE"/>
    <property type="match status" value="1"/>
</dbReference>
<accession>H9UG83</accession>
<dbReference type="GO" id="GO:0005886">
    <property type="term" value="C:plasma membrane"/>
    <property type="evidence" value="ECO:0007669"/>
    <property type="project" value="UniProtKB-SubCell"/>
</dbReference>
<dbReference type="InterPro" id="IPR046342">
    <property type="entry name" value="CBS_dom_sf"/>
</dbReference>
<dbReference type="eggNOG" id="COG2239">
    <property type="taxonomic scope" value="Bacteria"/>
</dbReference>
<proteinExistence type="inferred from homology"/>
<comment type="subunit">
    <text evidence="9">Homodimer.</text>
</comment>
<evidence type="ECO:0000256" key="3">
    <source>
        <dbReference type="ARBA" id="ARBA00022448"/>
    </source>
</evidence>
<dbReference type="KEGG" id="sfc:Spiaf_0421"/>
<feature type="transmembrane region" description="Helical" evidence="9">
    <location>
        <begin position="445"/>
        <end position="463"/>
    </location>
</feature>
<dbReference type="Pfam" id="PF01769">
    <property type="entry name" value="MgtE"/>
    <property type="match status" value="1"/>
</dbReference>
<dbReference type="InterPro" id="IPR038076">
    <property type="entry name" value="MgtE_N_sf"/>
</dbReference>
<dbReference type="PANTHER" id="PTHR43773:SF1">
    <property type="entry name" value="MAGNESIUM TRANSPORTER MGTE"/>
    <property type="match status" value="1"/>
</dbReference>
<evidence type="ECO:0000256" key="2">
    <source>
        <dbReference type="ARBA" id="ARBA00009749"/>
    </source>
</evidence>
<dbReference type="Gene3D" id="1.25.60.10">
    <property type="entry name" value="MgtE N-terminal domain-like"/>
    <property type="match status" value="1"/>
</dbReference>
<feature type="domain" description="CBS" evidence="10">
    <location>
        <begin position="204"/>
        <end position="264"/>
    </location>
</feature>
<dbReference type="GO" id="GO:0015095">
    <property type="term" value="F:magnesium ion transmembrane transporter activity"/>
    <property type="evidence" value="ECO:0007669"/>
    <property type="project" value="UniProtKB-UniRule"/>
</dbReference>
<keyword evidence="12" id="KW-1185">Reference proteome</keyword>
<keyword evidence="9" id="KW-1003">Cell membrane</keyword>
<dbReference type="PATRIC" id="fig|889378.3.peg.429"/>
<keyword evidence="3 9" id="KW-0813">Transport</keyword>
<feature type="transmembrane region" description="Helical" evidence="9">
    <location>
        <begin position="375"/>
        <end position="395"/>
    </location>
</feature>
<dbReference type="GO" id="GO:0046872">
    <property type="term" value="F:metal ion binding"/>
    <property type="evidence" value="ECO:0007669"/>
    <property type="project" value="UniProtKB-KW"/>
</dbReference>
<comment type="similarity">
    <text evidence="2 9">Belongs to the SLC41A transporter family.</text>
</comment>
<protein>
    <recommendedName>
        <fullName evidence="9">Magnesium transporter MgtE</fullName>
    </recommendedName>
</protein>
<dbReference type="SMART" id="SM00924">
    <property type="entry name" value="MgtE_N"/>
    <property type="match status" value="1"/>
</dbReference>
<evidence type="ECO:0000256" key="9">
    <source>
        <dbReference type="RuleBase" id="RU362011"/>
    </source>
</evidence>
<dbReference type="Pfam" id="PF00571">
    <property type="entry name" value="CBS"/>
    <property type="match status" value="1"/>
</dbReference>
<keyword evidence="6 9" id="KW-1133">Transmembrane helix</keyword>
<reference evidence="12" key="1">
    <citation type="journal article" date="2013" name="Stand. Genomic Sci.">
        <title>Complete genome sequence of the halophilic bacterium Spirochaeta africana type strain (Z-7692(T)) from the alkaline Lake Magadi in the East African Rift.</title>
        <authorList>
            <person name="Liolos K."/>
            <person name="Abt B."/>
            <person name="Scheuner C."/>
            <person name="Teshima H."/>
            <person name="Held B."/>
            <person name="Lapidus A."/>
            <person name="Nolan M."/>
            <person name="Lucas S."/>
            <person name="Deshpande S."/>
            <person name="Cheng J.F."/>
            <person name="Tapia R."/>
            <person name="Goodwin L.A."/>
            <person name="Pitluck S."/>
            <person name="Pagani I."/>
            <person name="Ivanova N."/>
            <person name="Mavromatis K."/>
            <person name="Mikhailova N."/>
            <person name="Huntemann M."/>
            <person name="Pati A."/>
            <person name="Chen A."/>
            <person name="Palaniappan K."/>
            <person name="Land M."/>
            <person name="Rohde M."/>
            <person name="Tindall B.J."/>
            <person name="Detter J.C."/>
            <person name="Goker M."/>
            <person name="Bristow J."/>
            <person name="Eisen J.A."/>
            <person name="Markowitz V."/>
            <person name="Hugenholtz P."/>
            <person name="Woyke T."/>
            <person name="Klenk H.P."/>
            <person name="Kyrpides N.C."/>
        </authorList>
    </citation>
    <scope>NUCLEOTIDE SEQUENCE</scope>
    <source>
        <strain evidence="12">ATCC 700263 / DSM 8902 / Z-7692</strain>
    </source>
</reference>
<dbReference type="InterPro" id="IPR000644">
    <property type="entry name" value="CBS_dom"/>
</dbReference>
<dbReference type="InterPro" id="IPR006667">
    <property type="entry name" value="SLC41_membr_dom"/>
</dbReference>
<dbReference type="OrthoDB" id="9790355at2"/>
<sequence>MYTNITKAEFAKFAHDHIRSQNLAPVKDILRRMTALEILNALSILTEQDMAVVFRLLDKSTAIEVFDIMDATMQKDLIQAFTRDEALKLIGELDPDDQVRLLDELPAKVAKRFLEGLPKEQRTAASKLMGYADDTVGRIMSPVYLQAKKNQRAADALQAIKERNAGLDVPVHTVYVIDETRHLEGVLPLSTLVLADGARTIAELLPVGGYDAVHTGDDQEEAARLLQRLDTVELPVLDAENRLVGVLTADDAMDVIREETTDDMFDKIGLLDLSKTESDRSEKLIKGGFWHAFKVRVPFLLITLTGGMLAGLVIDAFEEVLEAIVATAFFIPVIMDMGGNVGTQSSTIFTRAVVLGQINMRRFLHHWFHETAKGVGMALALGLIGGVFAAVWQGIPMLGVAVGVSLFLVITIGVMLGFIIPFILIKMGFDQAAGADPIITTVKDISGLAIYFAAVSIFLPQVIG</sequence>
<dbReference type="Pfam" id="PF03448">
    <property type="entry name" value="MgtE_N"/>
    <property type="match status" value="1"/>
</dbReference>
<organism evidence="11 12">
    <name type="scientific">Spirochaeta africana (strain ATCC 700263 / DSM 8902 / Z-7692)</name>
    <dbReference type="NCBI Taxonomy" id="889378"/>
    <lineage>
        <taxon>Bacteria</taxon>
        <taxon>Pseudomonadati</taxon>
        <taxon>Spirochaetota</taxon>
        <taxon>Spirochaetia</taxon>
        <taxon>Spirochaetales</taxon>
        <taxon>Spirochaetaceae</taxon>
        <taxon>Spirochaeta</taxon>
    </lineage>
</organism>
<evidence type="ECO:0000256" key="6">
    <source>
        <dbReference type="ARBA" id="ARBA00022989"/>
    </source>
</evidence>
<dbReference type="Proteomes" id="UP000007383">
    <property type="component" value="Chromosome"/>
</dbReference>
<keyword evidence="8" id="KW-0129">CBS domain</keyword>
<evidence type="ECO:0000259" key="10">
    <source>
        <dbReference type="PROSITE" id="PS51371"/>
    </source>
</evidence>
<dbReference type="RefSeq" id="WP_014454523.1">
    <property type="nucleotide sequence ID" value="NC_017098.1"/>
</dbReference>
<dbReference type="HOGENOM" id="CLU_037408_2_2_12"/>
<evidence type="ECO:0000313" key="11">
    <source>
        <dbReference type="EMBL" id="AFG36526.1"/>
    </source>
</evidence>
<keyword evidence="9" id="KW-0479">Metal-binding</keyword>
<gene>
    <name evidence="11" type="ordered locus">Spiaf_0421</name>
</gene>
<dbReference type="InterPro" id="IPR006669">
    <property type="entry name" value="MgtE_transporter"/>
</dbReference>
<comment type="subcellular location">
    <subcellularLocation>
        <location evidence="9">Cell membrane</location>
        <topology evidence="9">Multi-pass membrane protein</topology>
    </subcellularLocation>
    <subcellularLocation>
        <location evidence="1">Membrane</location>
        <topology evidence="1">Multi-pass membrane protein</topology>
    </subcellularLocation>
</comment>
<keyword evidence="4 9" id="KW-0812">Transmembrane</keyword>
<dbReference type="InterPro" id="IPR006668">
    <property type="entry name" value="Mg_transptr_MgtE_intracell_dom"/>
</dbReference>
<dbReference type="NCBIfam" id="TIGR00400">
    <property type="entry name" value="mgtE"/>
    <property type="match status" value="1"/>
</dbReference>
<evidence type="ECO:0000256" key="1">
    <source>
        <dbReference type="ARBA" id="ARBA00004141"/>
    </source>
</evidence>
<dbReference type="Gene3D" id="3.10.580.10">
    <property type="entry name" value="CBS-domain"/>
    <property type="match status" value="1"/>
</dbReference>
<keyword evidence="5 9" id="KW-0460">Magnesium</keyword>
<keyword evidence="7 9" id="KW-0472">Membrane</keyword>
<name>H9UG83_SPIAZ</name>
<feature type="transmembrane region" description="Helical" evidence="9">
    <location>
        <begin position="299"/>
        <end position="317"/>
    </location>
</feature>
<comment type="function">
    <text evidence="9">Acts as a magnesium transporter.</text>
</comment>
<evidence type="ECO:0000256" key="4">
    <source>
        <dbReference type="ARBA" id="ARBA00022692"/>
    </source>
</evidence>
<dbReference type="CDD" id="cd04606">
    <property type="entry name" value="CBS_pair_Mg_transporter"/>
    <property type="match status" value="1"/>
</dbReference>
<dbReference type="SUPFAM" id="SSF54631">
    <property type="entry name" value="CBS-domain pair"/>
    <property type="match status" value="1"/>
</dbReference>
<dbReference type="Gene3D" id="1.10.357.20">
    <property type="entry name" value="SLC41 divalent cation transporters, integral membrane domain"/>
    <property type="match status" value="1"/>
</dbReference>